<dbReference type="EMBL" id="AWXR01000005">
    <property type="protein sequence ID" value="ERM84386.1"/>
    <property type="molecule type" value="Genomic_DNA"/>
</dbReference>
<name>U5C636_9BACT</name>
<sequence length="29" mass="3273">MNSVPAQIQKKLDNNFSLDFFGVGIGYLR</sequence>
<proteinExistence type="predicted"/>
<comment type="caution">
    <text evidence="1">The sequence shown here is derived from an EMBL/GenBank/DDBJ whole genome shotgun (WGS) entry which is preliminary data.</text>
</comment>
<reference evidence="1 2" key="1">
    <citation type="journal article" date="2013" name="Genome Announc.">
        <title>Draft Genome Sequence of the Psychrophilic and Alkaliphilic Rhodonellum psychrophilum Strain GCM71T.</title>
        <authorList>
            <person name="Hauptmann A.L."/>
            <person name="Glaring M.A."/>
            <person name="Hallin P.F."/>
            <person name="Prieme A."/>
            <person name="Stougaard P."/>
        </authorList>
    </citation>
    <scope>NUCLEOTIDE SEQUENCE [LARGE SCALE GENOMIC DNA]</scope>
    <source>
        <strain evidence="1 2">GCM71</strain>
    </source>
</reference>
<dbReference type="Proteomes" id="UP000016843">
    <property type="component" value="Unassembled WGS sequence"/>
</dbReference>
<accession>U5C636</accession>
<protein>
    <submittedName>
        <fullName evidence="1">Uncharacterized protein</fullName>
    </submittedName>
</protein>
<evidence type="ECO:0000313" key="2">
    <source>
        <dbReference type="Proteomes" id="UP000016843"/>
    </source>
</evidence>
<gene>
    <name evidence="1" type="ORF">P872_15180</name>
</gene>
<keyword evidence="2" id="KW-1185">Reference proteome</keyword>
<organism evidence="1 2">
    <name type="scientific">Rhodonellum psychrophilum GCM71 = DSM 17998</name>
    <dbReference type="NCBI Taxonomy" id="1123057"/>
    <lineage>
        <taxon>Bacteria</taxon>
        <taxon>Pseudomonadati</taxon>
        <taxon>Bacteroidota</taxon>
        <taxon>Cytophagia</taxon>
        <taxon>Cytophagales</taxon>
        <taxon>Cytophagaceae</taxon>
        <taxon>Rhodonellum</taxon>
    </lineage>
</organism>
<dbReference type="AlphaFoldDB" id="U5C636"/>
<evidence type="ECO:0000313" key="1">
    <source>
        <dbReference type="EMBL" id="ERM84386.1"/>
    </source>
</evidence>